<feature type="compositionally biased region" description="Basic residues" evidence="9">
    <location>
        <begin position="318"/>
        <end position="329"/>
    </location>
</feature>
<evidence type="ECO:0000256" key="9">
    <source>
        <dbReference type="SAM" id="MobiDB-lite"/>
    </source>
</evidence>
<dbReference type="GO" id="GO:0006357">
    <property type="term" value="P:regulation of transcription by RNA polymerase II"/>
    <property type="evidence" value="ECO:0007669"/>
    <property type="project" value="InterPro"/>
</dbReference>
<evidence type="ECO:0000259" key="10">
    <source>
        <dbReference type="Pfam" id="PF06752"/>
    </source>
</evidence>
<evidence type="ECO:0000313" key="13">
    <source>
        <dbReference type="Proteomes" id="UP000678393"/>
    </source>
</evidence>
<comment type="similarity">
    <text evidence="2 7">Belongs to the enhancer of polycomb family.</text>
</comment>
<comment type="caution">
    <text evidence="12">The sequence shown here is derived from an EMBL/GenBank/DDBJ whole genome shotgun (WGS) entry which is preliminary data.</text>
</comment>
<evidence type="ECO:0000256" key="5">
    <source>
        <dbReference type="ARBA" id="ARBA00023163"/>
    </source>
</evidence>
<dbReference type="GO" id="GO:0035267">
    <property type="term" value="C:NuA4 histone acetyltransferase complex"/>
    <property type="evidence" value="ECO:0007669"/>
    <property type="project" value="InterPro"/>
</dbReference>
<dbReference type="InterPro" id="IPR024943">
    <property type="entry name" value="Enhancer_polycomb"/>
</dbReference>
<dbReference type="InterPro" id="IPR019542">
    <property type="entry name" value="Enhancer_polycomb-like_N"/>
</dbReference>
<dbReference type="GO" id="GO:0005634">
    <property type="term" value="C:nucleus"/>
    <property type="evidence" value="ECO:0007669"/>
    <property type="project" value="UniProtKB-SubCell"/>
</dbReference>
<dbReference type="InterPro" id="IPR009607">
    <property type="entry name" value="Enhancer_polycomb_C"/>
</dbReference>
<keyword evidence="6 7" id="KW-0539">Nucleus</keyword>
<dbReference type="AlphaFoldDB" id="A0A8S3ZW86"/>
<sequence length="870" mass="96721">MSKVSFRARALDATKPMPVYKAFEIPDIKDFAQINRSVPQMPTGMEKEEETEHHLQRALSAQQVYGSSEALVIPIPEVQDISDRYFCLYPDTYKPSKQYIHIQAFSMDQEIPDYDMDSDDDTWLNEHSKKMEITPSKFEEMMDRLEKGSGQQVVTLHEAKLLLKEDDDLIIAVYDYWLNKRLKMQRPLIATVKSEKRDGTTSNNPYVAFRRRTEKMQTRKNRKNDEVSYEKMLKLRRDLQKTLTLLELLKRREKSKKELLQLTIEILEKRNEMDDFTGSALAEAEEEREKHPTFVAPFALNSRGEWVQTSKGEEITPVRKKRQYRKRKQSQQNQILPHAILQHLQQQQHHHHHHSVDDVDIVDSSDEDILSPALSQSEHEDENDPDGMFAFKRRRNCHYHQPMQSGVGNWPWYGSKDGGKADRRFRFSLTSLPTGCLGYARRRVGRGGRVIFDRASTPWDDVLERLDFGSSYHQSSIYSDYIIYVRDNKIHHYRPKSPPPKDSSPAAGSSNGTRGGTGEGGSCGRHLSEFDMESFHSHQEQLLEMQREQQQRLFTEDDHDTAVVLNLEPMLRQGDPSSRFTLDSASAEFAVRALVESPDLGSLSSLEGSTTGNLNTTTTVSSIGSRVGLQQLSFSLVNKAVDSTSTSGANGKTIASSVSSLKNSQTDSSLMTKLPVITNSVMPTSLSSVSLLHKSPVVPSLPQITLSQSAVSLASLLPSSVSLSSTATILLSKTNGPLTSSTHVKPSGLSTSPAASVLQLNFPASSSSLLATLQSSALSSSSSSPAFITVSSSSPSPAAVTPTATSATSATAAALQLQRSLNNKVNPVNSPASLYKLPVSATPSSNFDILRPNHDEIMFNKDTGIPMDVT</sequence>
<dbReference type="EMBL" id="CAJHNH020005223">
    <property type="protein sequence ID" value="CAG5132280.1"/>
    <property type="molecule type" value="Genomic_DNA"/>
</dbReference>
<feature type="region of interest" description="Disordered" evidence="9">
    <location>
        <begin position="492"/>
        <end position="527"/>
    </location>
</feature>
<accession>A0A8S3ZW86</accession>
<dbReference type="Pfam" id="PF10513">
    <property type="entry name" value="EPL1"/>
    <property type="match status" value="1"/>
</dbReference>
<dbReference type="Pfam" id="PF06752">
    <property type="entry name" value="E_Pc_C"/>
    <property type="match status" value="1"/>
</dbReference>
<feature type="compositionally biased region" description="Gly residues" evidence="9">
    <location>
        <begin position="513"/>
        <end position="523"/>
    </location>
</feature>
<feature type="domain" description="Enhancer of polycomb-like N-terminal" evidence="11">
    <location>
        <begin position="7"/>
        <end position="147"/>
    </location>
</feature>
<evidence type="ECO:0000256" key="4">
    <source>
        <dbReference type="ARBA" id="ARBA00023015"/>
    </source>
</evidence>
<keyword evidence="13" id="KW-1185">Reference proteome</keyword>
<evidence type="ECO:0000313" key="12">
    <source>
        <dbReference type="EMBL" id="CAG5132280.1"/>
    </source>
</evidence>
<keyword evidence="5 7" id="KW-0804">Transcription</keyword>
<evidence type="ECO:0000256" key="3">
    <source>
        <dbReference type="ARBA" id="ARBA00022853"/>
    </source>
</evidence>
<dbReference type="Proteomes" id="UP000678393">
    <property type="component" value="Unassembled WGS sequence"/>
</dbReference>
<keyword evidence="8" id="KW-0175">Coiled coil</keyword>
<feature type="coiled-coil region" evidence="8">
    <location>
        <begin position="232"/>
        <end position="272"/>
    </location>
</feature>
<keyword evidence="3" id="KW-0156">Chromatin regulator</keyword>
<feature type="region of interest" description="Disordered" evidence="9">
    <location>
        <begin position="312"/>
        <end position="332"/>
    </location>
</feature>
<name>A0A8S3ZW86_9EUPU</name>
<keyword evidence="4 7" id="KW-0805">Transcription regulation</keyword>
<organism evidence="12 13">
    <name type="scientific">Candidula unifasciata</name>
    <dbReference type="NCBI Taxonomy" id="100452"/>
    <lineage>
        <taxon>Eukaryota</taxon>
        <taxon>Metazoa</taxon>
        <taxon>Spiralia</taxon>
        <taxon>Lophotrochozoa</taxon>
        <taxon>Mollusca</taxon>
        <taxon>Gastropoda</taxon>
        <taxon>Heterobranchia</taxon>
        <taxon>Euthyneura</taxon>
        <taxon>Panpulmonata</taxon>
        <taxon>Eupulmonata</taxon>
        <taxon>Stylommatophora</taxon>
        <taxon>Helicina</taxon>
        <taxon>Helicoidea</taxon>
        <taxon>Geomitridae</taxon>
        <taxon>Candidula</taxon>
    </lineage>
</organism>
<evidence type="ECO:0000256" key="1">
    <source>
        <dbReference type="ARBA" id="ARBA00004123"/>
    </source>
</evidence>
<protein>
    <recommendedName>
        <fullName evidence="7">Enhancer of polycomb-like protein</fullName>
    </recommendedName>
</protein>
<evidence type="ECO:0000256" key="2">
    <source>
        <dbReference type="ARBA" id="ARBA00008035"/>
    </source>
</evidence>
<reference evidence="12" key="1">
    <citation type="submission" date="2021-04" db="EMBL/GenBank/DDBJ databases">
        <authorList>
            <consortium name="Molecular Ecology Group"/>
        </authorList>
    </citation>
    <scope>NUCLEOTIDE SEQUENCE</scope>
</reference>
<dbReference type="PANTHER" id="PTHR14898">
    <property type="entry name" value="ENHANCER OF POLYCOMB"/>
    <property type="match status" value="1"/>
</dbReference>
<feature type="compositionally biased region" description="Low complexity" evidence="9">
    <location>
        <begin position="503"/>
        <end position="512"/>
    </location>
</feature>
<feature type="domain" description="Enhancer of polycomb C-terminal" evidence="10">
    <location>
        <begin position="530"/>
        <end position="735"/>
    </location>
</feature>
<evidence type="ECO:0000256" key="8">
    <source>
        <dbReference type="SAM" id="Coils"/>
    </source>
</evidence>
<evidence type="ECO:0000256" key="6">
    <source>
        <dbReference type="ARBA" id="ARBA00023242"/>
    </source>
</evidence>
<comment type="subcellular location">
    <subcellularLocation>
        <location evidence="1 7">Nucleus</location>
    </subcellularLocation>
</comment>
<proteinExistence type="inferred from homology"/>
<dbReference type="OrthoDB" id="435275at2759"/>
<gene>
    <name evidence="12" type="ORF">CUNI_LOCUS17838</name>
</gene>
<evidence type="ECO:0000259" key="11">
    <source>
        <dbReference type="Pfam" id="PF10513"/>
    </source>
</evidence>
<dbReference type="GO" id="GO:0006325">
    <property type="term" value="P:chromatin organization"/>
    <property type="evidence" value="ECO:0007669"/>
    <property type="project" value="UniProtKB-KW"/>
</dbReference>
<evidence type="ECO:0000256" key="7">
    <source>
        <dbReference type="RuleBase" id="RU361124"/>
    </source>
</evidence>